<evidence type="ECO:0000313" key="2">
    <source>
        <dbReference type="EMBL" id="KAK2949532.1"/>
    </source>
</evidence>
<keyword evidence="3" id="KW-1185">Reference proteome</keyword>
<protein>
    <submittedName>
        <fullName evidence="2">Uncharacterized protein</fullName>
    </submittedName>
</protein>
<dbReference type="Proteomes" id="UP001281761">
    <property type="component" value="Unassembled WGS sequence"/>
</dbReference>
<feature type="region of interest" description="Disordered" evidence="1">
    <location>
        <begin position="45"/>
        <end position="101"/>
    </location>
</feature>
<sequence length="127" mass="14255">MLSSETSTRRTREARRGSVNRAQGYSAARLSWRWSWSRIRRKRTPSALLGSRTCPTSLRRSPPTWIPSTTPATLPTRSPQTASTTRRGPSTPPPPRGRGGCWTSIFRTTLRSGQTWIMRLLLGIFTG</sequence>
<proteinExistence type="predicted"/>
<organism evidence="2 3">
    <name type="scientific">Blattamonas nauphoetae</name>
    <dbReference type="NCBI Taxonomy" id="2049346"/>
    <lineage>
        <taxon>Eukaryota</taxon>
        <taxon>Metamonada</taxon>
        <taxon>Preaxostyla</taxon>
        <taxon>Oxymonadida</taxon>
        <taxon>Blattamonas</taxon>
    </lineage>
</organism>
<gene>
    <name evidence="2" type="ORF">BLNAU_15514</name>
</gene>
<dbReference type="EMBL" id="JARBJD010000154">
    <property type="protein sequence ID" value="KAK2949532.1"/>
    <property type="molecule type" value="Genomic_DNA"/>
</dbReference>
<name>A0ABQ9XDZ4_9EUKA</name>
<feature type="compositionally biased region" description="Basic and acidic residues" evidence="1">
    <location>
        <begin position="7"/>
        <end position="16"/>
    </location>
</feature>
<feature type="compositionally biased region" description="Polar residues" evidence="1">
    <location>
        <begin position="66"/>
        <end position="82"/>
    </location>
</feature>
<feature type="region of interest" description="Disordered" evidence="1">
    <location>
        <begin position="1"/>
        <end position="26"/>
    </location>
</feature>
<evidence type="ECO:0000313" key="3">
    <source>
        <dbReference type="Proteomes" id="UP001281761"/>
    </source>
</evidence>
<reference evidence="2 3" key="1">
    <citation type="journal article" date="2022" name="bioRxiv">
        <title>Genomics of Preaxostyla Flagellates Illuminates Evolutionary Transitions and the Path Towards Mitochondrial Loss.</title>
        <authorList>
            <person name="Novak L.V.F."/>
            <person name="Treitli S.C."/>
            <person name="Pyrih J."/>
            <person name="Halakuc P."/>
            <person name="Pipaliya S.V."/>
            <person name="Vacek V."/>
            <person name="Brzon O."/>
            <person name="Soukal P."/>
            <person name="Eme L."/>
            <person name="Dacks J.B."/>
            <person name="Karnkowska A."/>
            <person name="Elias M."/>
            <person name="Hampl V."/>
        </authorList>
    </citation>
    <scope>NUCLEOTIDE SEQUENCE [LARGE SCALE GENOMIC DNA]</scope>
    <source>
        <strain evidence="2">NAU3</strain>
        <tissue evidence="2">Gut</tissue>
    </source>
</reference>
<accession>A0ABQ9XDZ4</accession>
<evidence type="ECO:0000256" key="1">
    <source>
        <dbReference type="SAM" id="MobiDB-lite"/>
    </source>
</evidence>
<comment type="caution">
    <text evidence="2">The sequence shown here is derived from an EMBL/GenBank/DDBJ whole genome shotgun (WGS) entry which is preliminary data.</text>
</comment>